<evidence type="ECO:0000313" key="2">
    <source>
        <dbReference type="EMBL" id="KAK8847880.1"/>
    </source>
</evidence>
<evidence type="ECO:0000256" key="1">
    <source>
        <dbReference type="SAM" id="Phobius"/>
    </source>
</evidence>
<feature type="transmembrane region" description="Helical" evidence="1">
    <location>
        <begin position="14"/>
        <end position="33"/>
    </location>
</feature>
<evidence type="ECO:0000313" key="3">
    <source>
        <dbReference type="Proteomes" id="UP001470230"/>
    </source>
</evidence>
<reference evidence="2 3" key="1">
    <citation type="submission" date="2024-04" db="EMBL/GenBank/DDBJ databases">
        <title>Tritrichomonas musculus Genome.</title>
        <authorList>
            <person name="Alves-Ferreira E."/>
            <person name="Grigg M."/>
            <person name="Lorenzi H."/>
            <person name="Galac M."/>
        </authorList>
    </citation>
    <scope>NUCLEOTIDE SEQUENCE [LARGE SCALE GENOMIC DNA]</scope>
    <source>
        <strain evidence="2 3">EAF2021</strain>
    </source>
</reference>
<keyword evidence="1" id="KW-1133">Transmembrane helix</keyword>
<comment type="caution">
    <text evidence="2">The sequence shown here is derived from an EMBL/GenBank/DDBJ whole genome shotgun (WGS) entry which is preliminary data.</text>
</comment>
<dbReference type="Proteomes" id="UP001470230">
    <property type="component" value="Unassembled WGS sequence"/>
</dbReference>
<dbReference type="EMBL" id="JAPFFF010000027">
    <property type="protein sequence ID" value="KAK8847880.1"/>
    <property type="molecule type" value="Genomic_DNA"/>
</dbReference>
<gene>
    <name evidence="2" type="ORF">M9Y10_018918</name>
</gene>
<proteinExistence type="predicted"/>
<sequence length="124" mass="14284">MDERLKSLNKTRSLIWTSISFLLALMTIIFNTVKLARVFSLKILRGIPREWTFELNGLLSISFFFHLVGFVYAIGLPEKDDLNEFSRDQIFSAITAIFIIIALVFHIISTVLLIDYSPPNYLLI</sequence>
<feature type="transmembrane region" description="Helical" evidence="1">
    <location>
        <begin position="90"/>
        <end position="114"/>
    </location>
</feature>
<feature type="transmembrane region" description="Helical" evidence="1">
    <location>
        <begin position="53"/>
        <end position="75"/>
    </location>
</feature>
<name>A0ABR2HI41_9EUKA</name>
<keyword evidence="3" id="KW-1185">Reference proteome</keyword>
<keyword evidence="1" id="KW-0812">Transmembrane</keyword>
<protein>
    <submittedName>
        <fullName evidence="2">Uncharacterized protein</fullName>
    </submittedName>
</protein>
<accession>A0ABR2HI41</accession>
<keyword evidence="1" id="KW-0472">Membrane</keyword>
<organism evidence="2 3">
    <name type="scientific">Tritrichomonas musculus</name>
    <dbReference type="NCBI Taxonomy" id="1915356"/>
    <lineage>
        <taxon>Eukaryota</taxon>
        <taxon>Metamonada</taxon>
        <taxon>Parabasalia</taxon>
        <taxon>Tritrichomonadida</taxon>
        <taxon>Tritrichomonadidae</taxon>
        <taxon>Tritrichomonas</taxon>
    </lineage>
</organism>